<organism evidence="2 3">
    <name type="scientific">Rhipicephalus microplus</name>
    <name type="common">Cattle tick</name>
    <name type="synonym">Boophilus microplus</name>
    <dbReference type="NCBI Taxonomy" id="6941"/>
    <lineage>
        <taxon>Eukaryota</taxon>
        <taxon>Metazoa</taxon>
        <taxon>Ecdysozoa</taxon>
        <taxon>Arthropoda</taxon>
        <taxon>Chelicerata</taxon>
        <taxon>Arachnida</taxon>
        <taxon>Acari</taxon>
        <taxon>Parasitiformes</taxon>
        <taxon>Ixodida</taxon>
        <taxon>Ixodoidea</taxon>
        <taxon>Ixodidae</taxon>
        <taxon>Rhipicephalinae</taxon>
        <taxon>Rhipicephalus</taxon>
        <taxon>Boophilus</taxon>
    </lineage>
</organism>
<dbReference type="Proteomes" id="UP000821866">
    <property type="component" value="Chromosome 1"/>
</dbReference>
<sequence>MWMQTLAELRASEPKFTRANVDGVKTLGDVSLPDGIRKVLNKGPKFAIQPVKTAPELLTLVRQVSELAPEADADRYVATKVENITAAQLCALLSNVIPNAAWCRLTAVGKLEETRIIKGCGGSVARASGEGKPLMQRPNPATKGASRRSSARKRRTAENAVIMIRQRSTRTAFIHPRGLFLAFIWAPPICAQLLLVLACKMSVVSLPLFGGSLFFFSSSEKMNGKGERRCDRMVRLRAPRLVPVIERSAHH</sequence>
<evidence type="ECO:0000313" key="2">
    <source>
        <dbReference type="EMBL" id="KAH8039950.1"/>
    </source>
</evidence>
<gene>
    <name evidence="2" type="ORF">HPB51_009206</name>
</gene>
<evidence type="ECO:0000313" key="3">
    <source>
        <dbReference type="Proteomes" id="UP000821866"/>
    </source>
</evidence>
<dbReference type="AlphaFoldDB" id="A0A9J6EZK3"/>
<protein>
    <submittedName>
        <fullName evidence="2">Uncharacterized protein</fullName>
    </submittedName>
</protein>
<evidence type="ECO:0000256" key="1">
    <source>
        <dbReference type="SAM" id="MobiDB-lite"/>
    </source>
</evidence>
<feature type="compositionally biased region" description="Basic residues" evidence="1">
    <location>
        <begin position="145"/>
        <end position="155"/>
    </location>
</feature>
<accession>A0A9J6EZK3</accession>
<reference evidence="2" key="2">
    <citation type="submission" date="2021-09" db="EMBL/GenBank/DDBJ databases">
        <authorList>
            <person name="Jia N."/>
            <person name="Wang J."/>
            <person name="Shi W."/>
            <person name="Du L."/>
            <person name="Sun Y."/>
            <person name="Zhan W."/>
            <person name="Jiang J."/>
            <person name="Wang Q."/>
            <person name="Zhang B."/>
            <person name="Ji P."/>
            <person name="Sakyi L.B."/>
            <person name="Cui X."/>
            <person name="Yuan T."/>
            <person name="Jiang B."/>
            <person name="Yang W."/>
            <person name="Lam T.T.-Y."/>
            <person name="Chang Q."/>
            <person name="Ding S."/>
            <person name="Wang X."/>
            <person name="Zhu J."/>
            <person name="Ruan X."/>
            <person name="Zhao L."/>
            <person name="Wei J."/>
            <person name="Que T."/>
            <person name="Du C."/>
            <person name="Cheng J."/>
            <person name="Dai P."/>
            <person name="Han X."/>
            <person name="Huang E."/>
            <person name="Gao Y."/>
            <person name="Liu J."/>
            <person name="Shao H."/>
            <person name="Ye R."/>
            <person name="Li L."/>
            <person name="Wei W."/>
            <person name="Wang X."/>
            <person name="Wang C."/>
            <person name="Huo Q."/>
            <person name="Li W."/>
            <person name="Guo W."/>
            <person name="Chen H."/>
            <person name="Chen S."/>
            <person name="Zhou L."/>
            <person name="Zhou L."/>
            <person name="Ni X."/>
            <person name="Tian J."/>
            <person name="Zhou Y."/>
            <person name="Sheng Y."/>
            <person name="Liu T."/>
            <person name="Pan Y."/>
            <person name="Xia L."/>
            <person name="Li J."/>
            <person name="Zhao F."/>
            <person name="Cao W."/>
        </authorList>
    </citation>
    <scope>NUCLEOTIDE SEQUENCE</scope>
    <source>
        <strain evidence="2">Rmic-2018</strain>
        <tissue evidence="2">Larvae</tissue>
    </source>
</reference>
<comment type="caution">
    <text evidence="2">The sequence shown here is derived from an EMBL/GenBank/DDBJ whole genome shotgun (WGS) entry which is preliminary data.</text>
</comment>
<name>A0A9J6EZK3_RHIMP</name>
<proteinExistence type="predicted"/>
<feature type="region of interest" description="Disordered" evidence="1">
    <location>
        <begin position="128"/>
        <end position="155"/>
    </location>
</feature>
<dbReference type="EMBL" id="JABSTU010000001">
    <property type="protein sequence ID" value="KAH8039950.1"/>
    <property type="molecule type" value="Genomic_DNA"/>
</dbReference>
<reference evidence="2" key="1">
    <citation type="journal article" date="2020" name="Cell">
        <title>Large-Scale Comparative Analyses of Tick Genomes Elucidate Their Genetic Diversity and Vector Capacities.</title>
        <authorList>
            <consortium name="Tick Genome and Microbiome Consortium (TIGMIC)"/>
            <person name="Jia N."/>
            <person name="Wang J."/>
            <person name="Shi W."/>
            <person name="Du L."/>
            <person name="Sun Y."/>
            <person name="Zhan W."/>
            <person name="Jiang J.F."/>
            <person name="Wang Q."/>
            <person name="Zhang B."/>
            <person name="Ji P."/>
            <person name="Bell-Sakyi L."/>
            <person name="Cui X.M."/>
            <person name="Yuan T.T."/>
            <person name="Jiang B.G."/>
            <person name="Yang W.F."/>
            <person name="Lam T.T."/>
            <person name="Chang Q.C."/>
            <person name="Ding S.J."/>
            <person name="Wang X.J."/>
            <person name="Zhu J.G."/>
            <person name="Ruan X.D."/>
            <person name="Zhao L."/>
            <person name="Wei J.T."/>
            <person name="Ye R.Z."/>
            <person name="Que T.C."/>
            <person name="Du C.H."/>
            <person name="Zhou Y.H."/>
            <person name="Cheng J.X."/>
            <person name="Dai P.F."/>
            <person name="Guo W.B."/>
            <person name="Han X.H."/>
            <person name="Huang E.J."/>
            <person name="Li L.F."/>
            <person name="Wei W."/>
            <person name="Gao Y.C."/>
            <person name="Liu J.Z."/>
            <person name="Shao H.Z."/>
            <person name="Wang X."/>
            <person name="Wang C.C."/>
            <person name="Yang T.C."/>
            <person name="Huo Q.B."/>
            <person name="Li W."/>
            <person name="Chen H.Y."/>
            <person name="Chen S.E."/>
            <person name="Zhou L.G."/>
            <person name="Ni X.B."/>
            <person name="Tian J.H."/>
            <person name="Sheng Y."/>
            <person name="Liu T."/>
            <person name="Pan Y.S."/>
            <person name="Xia L.Y."/>
            <person name="Li J."/>
            <person name="Zhao F."/>
            <person name="Cao W.C."/>
        </authorList>
    </citation>
    <scope>NUCLEOTIDE SEQUENCE</scope>
    <source>
        <strain evidence="2">Rmic-2018</strain>
    </source>
</reference>
<keyword evidence="3" id="KW-1185">Reference proteome</keyword>